<dbReference type="EMBL" id="CP030941">
    <property type="protein sequence ID" value="UUP19240.1"/>
    <property type="molecule type" value="Genomic_DNA"/>
</dbReference>
<accession>A0ABY5MQ52</accession>
<evidence type="ECO:0008006" key="3">
    <source>
        <dbReference type="Google" id="ProtNLM"/>
    </source>
</evidence>
<name>A0ABY5MQ52_9HYPH</name>
<proteinExistence type="predicted"/>
<reference evidence="1 2" key="1">
    <citation type="submission" date="2018-07" db="EMBL/GenBank/DDBJ databases">
        <title>Genome sequence of Nitratireductor thuwali#1536.</title>
        <authorList>
            <person name="Michoud G."/>
            <person name="Merlino G."/>
            <person name="Sefrji F.O."/>
            <person name="Daffonchio D."/>
        </authorList>
    </citation>
    <scope>NUCLEOTIDE SEQUENCE [LARGE SCALE GENOMIC DNA]</scope>
    <source>
        <strain evidence="2">Nit1536</strain>
    </source>
</reference>
<protein>
    <recommendedName>
        <fullName evidence="3">Lipoprotein</fullName>
    </recommendedName>
</protein>
<evidence type="ECO:0000313" key="2">
    <source>
        <dbReference type="Proteomes" id="UP001342418"/>
    </source>
</evidence>
<sequence length="110" mass="11538">MGGPLALTVQADSPTVALQHINEAGARCWMRARDRAFDGLRLVPELDTAGSPRLLLVHSKRAQGLPVLVIEASGSPVKIETYGPLATTSTGGRVNADIMRWSGGSADCKG</sequence>
<keyword evidence="2" id="KW-1185">Reference proteome</keyword>
<organism evidence="1 2">
    <name type="scientific">Nitratireductor thuwali</name>
    <dbReference type="NCBI Taxonomy" id="2267699"/>
    <lineage>
        <taxon>Bacteria</taxon>
        <taxon>Pseudomonadati</taxon>
        <taxon>Pseudomonadota</taxon>
        <taxon>Alphaproteobacteria</taxon>
        <taxon>Hyphomicrobiales</taxon>
        <taxon>Phyllobacteriaceae</taxon>
        <taxon>Nitratireductor</taxon>
    </lineage>
</organism>
<evidence type="ECO:0000313" key="1">
    <source>
        <dbReference type="EMBL" id="UUP19240.1"/>
    </source>
</evidence>
<dbReference type="Proteomes" id="UP001342418">
    <property type="component" value="Chromosome"/>
</dbReference>
<gene>
    <name evidence="1" type="ORF">NTH_03735</name>
</gene>